<evidence type="ECO:0000256" key="1">
    <source>
        <dbReference type="ARBA" id="ARBA00000085"/>
    </source>
</evidence>
<dbReference type="Proteomes" id="UP000182719">
    <property type="component" value="Unassembled WGS sequence"/>
</dbReference>
<evidence type="ECO:0000256" key="5">
    <source>
        <dbReference type="ARBA" id="ARBA00022777"/>
    </source>
</evidence>
<dbReference type="InterPro" id="IPR036890">
    <property type="entry name" value="HATPase_C_sf"/>
</dbReference>
<dbReference type="RefSeq" id="WP_075011412.1">
    <property type="nucleotide sequence ID" value="NZ_FOAP01000038.1"/>
</dbReference>
<comment type="catalytic activity">
    <reaction evidence="1">
        <text>ATP + protein L-histidine = ADP + protein N-phospho-L-histidine.</text>
        <dbReference type="EC" id="2.7.13.3"/>
    </reaction>
</comment>
<accession>A0A1H8FPL9</accession>
<keyword evidence="4" id="KW-0808">Transferase</keyword>
<reference evidence="9" key="1">
    <citation type="submission" date="2016-10" db="EMBL/GenBank/DDBJ databases">
        <authorList>
            <person name="Varghese N."/>
            <person name="Submissions S."/>
        </authorList>
    </citation>
    <scope>NUCLEOTIDE SEQUENCE [LARGE SCALE GENOMIC DNA]</scope>
    <source>
        <strain evidence="9">DSM 17044</strain>
    </source>
</reference>
<organism evidence="8 9">
    <name type="scientific">Stigmatella aurantiaca</name>
    <dbReference type="NCBI Taxonomy" id="41"/>
    <lineage>
        <taxon>Bacteria</taxon>
        <taxon>Pseudomonadati</taxon>
        <taxon>Myxococcota</taxon>
        <taxon>Myxococcia</taxon>
        <taxon>Myxococcales</taxon>
        <taxon>Cystobacterineae</taxon>
        <taxon>Archangiaceae</taxon>
        <taxon>Stigmatella</taxon>
    </lineage>
</organism>
<keyword evidence="3" id="KW-0597">Phosphoprotein</keyword>
<evidence type="ECO:0000256" key="4">
    <source>
        <dbReference type="ARBA" id="ARBA00022679"/>
    </source>
</evidence>
<sequence length="231" mass="25349">MDEHTQALRGHERAVVAEVVTSVLRHNLRNRFSSIRNASYYLMRKAQKTELWTADPRVEAFFQLIDRELASAEELLSRRGPPAGEGPPGRTLLREAVDQAFTQVRVPVSVRTERSCADQTPVEADAEDLALLTRCLLENALEALPGGGALRVRTWEEDGRVTLEVSDTGGGIPPEHQAQVFEPFMTTKPGHAGVGLCIVQRLALRSQGWVEVLPGEPSGTCVRVHFPLGGP</sequence>
<dbReference type="PANTHER" id="PTHR44936:SF9">
    <property type="entry name" value="SENSOR PROTEIN CREC"/>
    <property type="match status" value="1"/>
</dbReference>
<dbReference type="GO" id="GO:0000160">
    <property type="term" value="P:phosphorelay signal transduction system"/>
    <property type="evidence" value="ECO:0007669"/>
    <property type="project" value="UniProtKB-KW"/>
</dbReference>
<dbReference type="EMBL" id="FOAP01000038">
    <property type="protein sequence ID" value="SEN33048.1"/>
    <property type="molecule type" value="Genomic_DNA"/>
</dbReference>
<dbReference type="Gene3D" id="3.30.565.10">
    <property type="entry name" value="Histidine kinase-like ATPase, C-terminal domain"/>
    <property type="match status" value="1"/>
</dbReference>
<dbReference type="AlphaFoldDB" id="A0A1H8FPL9"/>
<dbReference type="InterPro" id="IPR050980">
    <property type="entry name" value="2C_sensor_his_kinase"/>
</dbReference>
<dbReference type="SUPFAM" id="SSF55874">
    <property type="entry name" value="ATPase domain of HSP90 chaperone/DNA topoisomerase II/histidine kinase"/>
    <property type="match status" value="1"/>
</dbReference>
<keyword evidence="6" id="KW-0902">Two-component regulatory system</keyword>
<keyword evidence="9" id="KW-1185">Reference proteome</keyword>
<dbReference type="CDD" id="cd00075">
    <property type="entry name" value="HATPase"/>
    <property type="match status" value="1"/>
</dbReference>
<dbReference type="GO" id="GO:0004673">
    <property type="term" value="F:protein histidine kinase activity"/>
    <property type="evidence" value="ECO:0007669"/>
    <property type="project" value="UniProtKB-EC"/>
</dbReference>
<evidence type="ECO:0000259" key="7">
    <source>
        <dbReference type="PROSITE" id="PS50109"/>
    </source>
</evidence>
<dbReference type="InterPro" id="IPR004358">
    <property type="entry name" value="Sig_transdc_His_kin-like_C"/>
</dbReference>
<feature type="domain" description="Histidine kinase" evidence="7">
    <location>
        <begin position="23"/>
        <end position="230"/>
    </location>
</feature>
<gene>
    <name evidence="8" type="ORF">SAMN05444354_13813</name>
</gene>
<dbReference type="OrthoDB" id="9815750at2"/>
<dbReference type="PRINTS" id="PR00344">
    <property type="entry name" value="BCTRLSENSOR"/>
</dbReference>
<protein>
    <recommendedName>
        <fullName evidence="2">histidine kinase</fullName>
        <ecNumber evidence="2">2.7.13.3</ecNumber>
    </recommendedName>
</protein>
<evidence type="ECO:0000313" key="8">
    <source>
        <dbReference type="EMBL" id="SEN33048.1"/>
    </source>
</evidence>
<dbReference type="PROSITE" id="PS50109">
    <property type="entry name" value="HIS_KIN"/>
    <property type="match status" value="1"/>
</dbReference>
<name>A0A1H8FPL9_STIAU</name>
<evidence type="ECO:0000313" key="9">
    <source>
        <dbReference type="Proteomes" id="UP000182719"/>
    </source>
</evidence>
<evidence type="ECO:0000256" key="6">
    <source>
        <dbReference type="ARBA" id="ARBA00023012"/>
    </source>
</evidence>
<dbReference type="Pfam" id="PF02518">
    <property type="entry name" value="HATPase_c"/>
    <property type="match status" value="1"/>
</dbReference>
<dbReference type="PANTHER" id="PTHR44936">
    <property type="entry name" value="SENSOR PROTEIN CREC"/>
    <property type="match status" value="1"/>
</dbReference>
<proteinExistence type="predicted"/>
<dbReference type="InterPro" id="IPR003594">
    <property type="entry name" value="HATPase_dom"/>
</dbReference>
<dbReference type="SMART" id="SM00387">
    <property type="entry name" value="HATPase_c"/>
    <property type="match status" value="1"/>
</dbReference>
<keyword evidence="5 8" id="KW-0418">Kinase</keyword>
<dbReference type="InterPro" id="IPR005467">
    <property type="entry name" value="His_kinase_dom"/>
</dbReference>
<evidence type="ECO:0000256" key="3">
    <source>
        <dbReference type="ARBA" id="ARBA00022553"/>
    </source>
</evidence>
<evidence type="ECO:0000256" key="2">
    <source>
        <dbReference type="ARBA" id="ARBA00012438"/>
    </source>
</evidence>
<dbReference type="EC" id="2.7.13.3" evidence="2"/>